<feature type="region of interest" description="Disordered" evidence="1">
    <location>
        <begin position="182"/>
        <end position="201"/>
    </location>
</feature>
<feature type="compositionally biased region" description="Low complexity" evidence="1">
    <location>
        <begin position="343"/>
        <end position="354"/>
    </location>
</feature>
<dbReference type="EMBL" id="JAQQBS010001422">
    <property type="protein sequence ID" value="KAK0165789.1"/>
    <property type="molecule type" value="Genomic_DNA"/>
</dbReference>
<dbReference type="AlphaFoldDB" id="A0AA39KLF9"/>
<name>A0AA39KLF9_9HYME</name>
<feature type="signal peptide" evidence="2">
    <location>
        <begin position="1"/>
        <end position="21"/>
    </location>
</feature>
<feature type="compositionally biased region" description="Polar residues" evidence="1">
    <location>
        <begin position="355"/>
        <end position="367"/>
    </location>
</feature>
<evidence type="ECO:0000256" key="2">
    <source>
        <dbReference type="SAM" id="SignalP"/>
    </source>
</evidence>
<organism evidence="3 4">
    <name type="scientific">Microctonus aethiopoides</name>
    <dbReference type="NCBI Taxonomy" id="144406"/>
    <lineage>
        <taxon>Eukaryota</taxon>
        <taxon>Metazoa</taxon>
        <taxon>Ecdysozoa</taxon>
        <taxon>Arthropoda</taxon>
        <taxon>Hexapoda</taxon>
        <taxon>Insecta</taxon>
        <taxon>Pterygota</taxon>
        <taxon>Neoptera</taxon>
        <taxon>Endopterygota</taxon>
        <taxon>Hymenoptera</taxon>
        <taxon>Apocrita</taxon>
        <taxon>Ichneumonoidea</taxon>
        <taxon>Braconidae</taxon>
        <taxon>Euphorinae</taxon>
        <taxon>Microctonus</taxon>
    </lineage>
</organism>
<keyword evidence="4" id="KW-1185">Reference proteome</keyword>
<protein>
    <submittedName>
        <fullName evidence="3">Uncharacterized protein</fullName>
    </submittedName>
</protein>
<evidence type="ECO:0000256" key="1">
    <source>
        <dbReference type="SAM" id="MobiDB-lite"/>
    </source>
</evidence>
<gene>
    <name evidence="3" type="ORF">PV328_004279</name>
</gene>
<comment type="caution">
    <text evidence="3">The sequence shown here is derived from an EMBL/GenBank/DDBJ whole genome shotgun (WGS) entry which is preliminary data.</text>
</comment>
<reference evidence="3" key="1">
    <citation type="journal article" date="2023" name="bioRxiv">
        <title>Scaffold-level genome assemblies of two parasitoid biocontrol wasps reveal the parthenogenesis mechanism and an associated novel virus.</title>
        <authorList>
            <person name="Inwood S."/>
            <person name="Skelly J."/>
            <person name="Guhlin J."/>
            <person name="Harrop T."/>
            <person name="Goldson S."/>
            <person name="Dearden P."/>
        </authorList>
    </citation>
    <scope>NUCLEOTIDE SEQUENCE</scope>
    <source>
        <strain evidence="3">Irish</strain>
        <tissue evidence="3">Whole body</tissue>
    </source>
</reference>
<proteinExistence type="predicted"/>
<accession>A0AA39KLF9</accession>
<evidence type="ECO:0000313" key="3">
    <source>
        <dbReference type="EMBL" id="KAK0165789.1"/>
    </source>
</evidence>
<dbReference type="Proteomes" id="UP001168990">
    <property type="component" value="Unassembled WGS sequence"/>
</dbReference>
<reference evidence="3" key="2">
    <citation type="submission" date="2023-03" db="EMBL/GenBank/DDBJ databases">
        <authorList>
            <person name="Inwood S.N."/>
            <person name="Skelly J.G."/>
            <person name="Guhlin J."/>
            <person name="Harrop T.W.R."/>
            <person name="Goldson S.G."/>
            <person name="Dearden P.K."/>
        </authorList>
    </citation>
    <scope>NUCLEOTIDE SEQUENCE</scope>
    <source>
        <strain evidence="3">Irish</strain>
        <tissue evidence="3">Whole body</tissue>
    </source>
</reference>
<sequence>MAASKRSSICLLILTLRNTAAYPDILETTVIDENNKEIKLKWMKTQRSFLANQNLPIRNIWSKTKLEKYFLDIKAKNNYIDYTAYHDLDTFSAVIYIRKLQCLIGVIDTRYSIECLPISLLDQKHHIVKDRTDGYIFQTNSDHCDSSCYMDPSALFRSEYGETNPQFAPNLDLSQLTDTNWKERPSTSFNPDSSLPHGPDFTINPSFPNSESIIIHNDEASSRLSPTTNVASELKDSHLSTVLSQFENSASYLPSDFASSANSPPRLNDFDTALSDKHKSSNYFPSLGYIDDPLYNSEFLNVDFDDTFFQSKQNSELPELTDVDLEMGLPSVPDSVPSPAPDSDPSIDPPSSYSNHDVPQSSDSTIINHDETPSLLNPQSSTNLDFSVLTDVVNERLFPFTFDMDSPPNKRPRIKKRSDEKRLDTLYPEILIYVSNDMIRYEKGLHAINTYIPWIIYRFIAYFNAVDMLFAQLEKHGINIHLNIAGILFEKLTRFSTQDHLHVMDEPLNHIQQLIRASQRSINADSATSNEGDHNYGFSTERFSAFDQKLHKIPKDKMKYAGSVIEHQKHMQNYVVAAREIAYLMEVDYETTENSFGNDAQCQGIMQKHNIRCLKWSDKSIESFNKYLSGLKNPDADQYDISSYCLQSSAFRDKPHEIETIINKNAKPLSQHKCYQIKESKHGFPKDLQEQLRKIIFSEDLKSTLSEHV</sequence>
<feature type="chain" id="PRO_5041215912" evidence="2">
    <location>
        <begin position="22"/>
        <end position="709"/>
    </location>
</feature>
<feature type="region of interest" description="Disordered" evidence="1">
    <location>
        <begin position="327"/>
        <end position="379"/>
    </location>
</feature>
<keyword evidence="2" id="KW-0732">Signal</keyword>
<evidence type="ECO:0000313" key="4">
    <source>
        <dbReference type="Proteomes" id="UP001168990"/>
    </source>
</evidence>